<reference evidence="5" key="1">
    <citation type="submission" date="2016-10" db="EMBL/GenBank/DDBJ databases">
        <authorList>
            <person name="Varghese N."/>
            <person name="Submissions S."/>
        </authorList>
    </citation>
    <scope>NUCLEOTIDE SEQUENCE [LARGE SCALE GENOMIC DNA]</scope>
    <source>
        <strain evidence="5">LMG 26867</strain>
    </source>
</reference>
<organism evidence="4 5">
    <name type="scientific">Pseudomonas prosekii</name>
    <dbReference type="NCBI Taxonomy" id="1148509"/>
    <lineage>
        <taxon>Bacteria</taxon>
        <taxon>Pseudomonadati</taxon>
        <taxon>Pseudomonadota</taxon>
        <taxon>Gammaproteobacteria</taxon>
        <taxon>Pseudomonadales</taxon>
        <taxon>Pseudomonadaceae</taxon>
        <taxon>Pseudomonas</taxon>
    </lineage>
</organism>
<reference evidence="4" key="2">
    <citation type="submission" date="2016-10" db="EMBL/GenBank/DDBJ databases">
        <authorList>
            <person name="de Groot N.N."/>
        </authorList>
    </citation>
    <scope>NUCLEOTIDE SEQUENCE [LARGE SCALE GENOMIC DNA]</scope>
    <source>
        <strain evidence="4">LMG 26867</strain>
    </source>
</reference>
<keyword evidence="2" id="KW-1133">Transmembrane helix</keyword>
<feature type="compositionally biased region" description="Polar residues" evidence="1">
    <location>
        <begin position="153"/>
        <end position="162"/>
    </location>
</feature>
<feature type="transmembrane region" description="Helical" evidence="2">
    <location>
        <begin position="104"/>
        <end position="122"/>
    </location>
</feature>
<name>A0A1H1YYB7_9PSED</name>
<evidence type="ECO:0000313" key="5">
    <source>
        <dbReference type="Proteomes" id="UP000198481"/>
    </source>
</evidence>
<accession>A0A1H1YYB7</accession>
<proteinExistence type="predicted"/>
<feature type="transmembrane region" description="Helical" evidence="2">
    <location>
        <begin position="128"/>
        <end position="146"/>
    </location>
</feature>
<sequence>MAATAAHYKPRTTIQLSSILGRKFFRQKDYLLETGNAWEVFRALRATVEGFTEEVARLQRLGMRFAIIRNGKNVGEKGFELGGIRTLKIVPVISGSKRAGSLQTIIGVVMIIAATIATGGAGGFAAGGAWGAVGAAGASAVIGGVIQMTSPQQRGLQSSSAPENRPSYAFGSARNTTASGNPVPICIGDRRWGGMIISASIFAEDKV</sequence>
<feature type="region of interest" description="Disordered" evidence="1">
    <location>
        <begin position="153"/>
        <end position="175"/>
    </location>
</feature>
<dbReference type="STRING" id="1148509.SAMN05216222_3658"/>
<keyword evidence="2" id="KW-0812">Transmembrane</keyword>
<gene>
    <name evidence="3" type="ORF">C9I49_10990</name>
    <name evidence="4" type="ORF">SAMN05216222_3658</name>
</gene>
<evidence type="ECO:0000313" key="3">
    <source>
        <dbReference type="EMBL" id="PWE45461.1"/>
    </source>
</evidence>
<dbReference type="Proteomes" id="UP000245056">
    <property type="component" value="Unassembled WGS sequence"/>
</dbReference>
<protein>
    <submittedName>
        <fullName evidence="4">Phage-related protein, tail component</fullName>
    </submittedName>
    <submittedName>
        <fullName evidence="3">Tail assembly protein</fullName>
    </submittedName>
</protein>
<evidence type="ECO:0000256" key="2">
    <source>
        <dbReference type="SAM" id="Phobius"/>
    </source>
</evidence>
<dbReference type="EMBL" id="LT629762">
    <property type="protein sequence ID" value="SDT26408.1"/>
    <property type="molecule type" value="Genomic_DNA"/>
</dbReference>
<dbReference type="Proteomes" id="UP000198481">
    <property type="component" value="Chromosome I"/>
</dbReference>
<evidence type="ECO:0000256" key="1">
    <source>
        <dbReference type="SAM" id="MobiDB-lite"/>
    </source>
</evidence>
<dbReference type="EMBL" id="QFAW01000011">
    <property type="protein sequence ID" value="PWE45461.1"/>
    <property type="molecule type" value="Genomic_DNA"/>
</dbReference>
<evidence type="ECO:0000313" key="4">
    <source>
        <dbReference type="EMBL" id="SDT26408.1"/>
    </source>
</evidence>
<dbReference type="AlphaFoldDB" id="A0A1H1YYB7"/>
<reference evidence="3 6" key="3">
    <citation type="submission" date="2018-05" db="EMBL/GenBank/DDBJ databases">
        <title>Genome sequences of two Antarctic strains of Pseudomonas prosekii: insights into adaptation to extreme conditions.</title>
        <authorList>
            <person name="Snopkova K."/>
            <person name="Dufkova K."/>
            <person name="Cejkova D."/>
            <person name="Sedlacek I."/>
            <person name="Smajs D."/>
        </authorList>
    </citation>
    <scope>NUCLEOTIDE SEQUENCE [LARGE SCALE GENOMIC DNA]</scope>
    <source>
        <strain evidence="3 6">P2673</strain>
    </source>
</reference>
<keyword evidence="2" id="KW-0472">Membrane</keyword>
<evidence type="ECO:0000313" key="6">
    <source>
        <dbReference type="Proteomes" id="UP000245056"/>
    </source>
</evidence>
<dbReference type="OrthoDB" id="5617695at2"/>
<dbReference type="RefSeq" id="WP_092277989.1">
    <property type="nucleotide sequence ID" value="NZ_LT629762.1"/>
</dbReference>